<evidence type="ECO:0000256" key="1">
    <source>
        <dbReference type="SAM" id="MobiDB-lite"/>
    </source>
</evidence>
<keyword evidence="3" id="KW-1185">Reference proteome</keyword>
<evidence type="ECO:0000313" key="2">
    <source>
        <dbReference type="EMBL" id="NHE57261.1"/>
    </source>
</evidence>
<sequence length="52" mass="5924">MGEKNSSNNKDSGDRIENASPVCFSEHPEIMKDYRLPDPEEIKFSNPKNKAK</sequence>
<organism evidence="2 3">
    <name type="scientific">Cyclobacterium plantarum</name>
    <dbReference type="NCBI Taxonomy" id="2716263"/>
    <lineage>
        <taxon>Bacteria</taxon>
        <taxon>Pseudomonadati</taxon>
        <taxon>Bacteroidota</taxon>
        <taxon>Cytophagia</taxon>
        <taxon>Cytophagales</taxon>
        <taxon>Cyclobacteriaceae</taxon>
        <taxon>Cyclobacterium</taxon>
    </lineage>
</organism>
<dbReference type="EMBL" id="JAANYN010000004">
    <property type="protein sequence ID" value="NHE57261.1"/>
    <property type="molecule type" value="Genomic_DNA"/>
</dbReference>
<gene>
    <name evidence="2" type="ORF">G9Q97_10610</name>
</gene>
<feature type="compositionally biased region" description="Basic and acidic residues" evidence="1">
    <location>
        <begin position="26"/>
        <end position="43"/>
    </location>
</feature>
<evidence type="ECO:0000313" key="3">
    <source>
        <dbReference type="Proteomes" id="UP000649799"/>
    </source>
</evidence>
<comment type="caution">
    <text evidence="2">The sequence shown here is derived from an EMBL/GenBank/DDBJ whole genome shotgun (WGS) entry which is preliminary data.</text>
</comment>
<proteinExistence type="predicted"/>
<protein>
    <submittedName>
        <fullName evidence="2">Uncharacterized protein</fullName>
    </submittedName>
</protein>
<reference evidence="2 3" key="1">
    <citation type="submission" date="2020-03" db="EMBL/GenBank/DDBJ databases">
        <title>Cyclobacterium plantarum sp. nov., a marine bacterium isolated from a coastal-marine wetland.</title>
        <authorList>
            <person name="Sanchez-Porro C."/>
            <person name="Ventosa A."/>
            <person name="Amoozegar M."/>
        </authorList>
    </citation>
    <scope>NUCLEOTIDE SEQUENCE [LARGE SCALE GENOMIC DNA]</scope>
    <source>
        <strain evidence="2 3">GBPx2</strain>
    </source>
</reference>
<feature type="region of interest" description="Disordered" evidence="1">
    <location>
        <begin position="1"/>
        <end position="52"/>
    </location>
</feature>
<accession>A0ABX0H5Y7</accession>
<dbReference type="Proteomes" id="UP000649799">
    <property type="component" value="Unassembled WGS sequence"/>
</dbReference>
<dbReference type="RefSeq" id="WP_166146645.1">
    <property type="nucleotide sequence ID" value="NZ_JAANYN010000004.1"/>
</dbReference>
<feature type="compositionally biased region" description="Polar residues" evidence="1">
    <location>
        <begin position="1"/>
        <end position="10"/>
    </location>
</feature>
<name>A0ABX0H5Y7_9BACT</name>